<dbReference type="EMBL" id="JBJIAA010000004">
    <property type="protein sequence ID" value="MFL0250074.1"/>
    <property type="molecule type" value="Genomic_DNA"/>
</dbReference>
<evidence type="ECO:0000256" key="1">
    <source>
        <dbReference type="SAM" id="Coils"/>
    </source>
</evidence>
<dbReference type="RefSeq" id="WP_406786738.1">
    <property type="nucleotide sequence ID" value="NZ_JBJIAA010000004.1"/>
</dbReference>
<accession>A0ABW8TC44</accession>
<protein>
    <submittedName>
        <fullName evidence="2">YjdF family protein</fullName>
    </submittedName>
</protein>
<sequence length="136" mass="16061">MNITLNVFYENPFWVGIFEKNFGNSLEVARIVFGKEPKDAEVYEFILKHYNSIKFSSPVKEVNTGNKRINPKRLQREIKKQIQNCGVGTKSQNALKLEYESSKKQRKEIAKAKREEEEKLKFQLKQQKKKDKKRGH</sequence>
<dbReference type="PIRSF" id="PIRSF021328">
    <property type="entry name" value="UCP021328"/>
    <property type="match status" value="1"/>
</dbReference>
<dbReference type="Pfam" id="PF11208">
    <property type="entry name" value="DUF2992"/>
    <property type="match status" value="1"/>
</dbReference>
<reference evidence="2 3" key="1">
    <citation type="submission" date="2024-11" db="EMBL/GenBank/DDBJ databases">
        <authorList>
            <person name="Heng Y.C."/>
            <person name="Lim A.C.H."/>
            <person name="Lee J.K.Y."/>
            <person name="Kittelmann S."/>
        </authorList>
    </citation>
    <scope>NUCLEOTIDE SEQUENCE [LARGE SCALE GENOMIC DNA]</scope>
    <source>
        <strain evidence="2 3">WILCCON 0114</strain>
    </source>
</reference>
<comment type="caution">
    <text evidence="2">The sequence shown here is derived from an EMBL/GenBank/DDBJ whole genome shotgun (WGS) entry which is preliminary data.</text>
</comment>
<evidence type="ECO:0000313" key="3">
    <source>
        <dbReference type="Proteomes" id="UP001623592"/>
    </source>
</evidence>
<proteinExistence type="predicted"/>
<dbReference type="InterPro" id="IPR016787">
    <property type="entry name" value="UCP021328"/>
</dbReference>
<organism evidence="2 3">
    <name type="scientific">Clostridium neuense</name>
    <dbReference type="NCBI Taxonomy" id="1728934"/>
    <lineage>
        <taxon>Bacteria</taxon>
        <taxon>Bacillati</taxon>
        <taxon>Bacillota</taxon>
        <taxon>Clostridia</taxon>
        <taxon>Eubacteriales</taxon>
        <taxon>Clostridiaceae</taxon>
        <taxon>Clostridium</taxon>
    </lineage>
</organism>
<gene>
    <name evidence="2" type="ORF">ACJDT4_06530</name>
</gene>
<evidence type="ECO:0000313" key="2">
    <source>
        <dbReference type="EMBL" id="MFL0250074.1"/>
    </source>
</evidence>
<keyword evidence="1" id="KW-0175">Coiled coil</keyword>
<feature type="coiled-coil region" evidence="1">
    <location>
        <begin position="99"/>
        <end position="130"/>
    </location>
</feature>
<name>A0ABW8TC44_9CLOT</name>
<dbReference type="Proteomes" id="UP001623592">
    <property type="component" value="Unassembled WGS sequence"/>
</dbReference>
<keyword evidence="3" id="KW-1185">Reference proteome</keyword>